<reference evidence="1 2" key="2">
    <citation type="submission" date="2018-12" db="EMBL/GenBank/DDBJ databases">
        <title>Rhizobacter gummiphilus sp. nov., a rubber-degrading bacterium isolated from the soil of a botanical garden in Japan.</title>
        <authorList>
            <person name="Shunsuke S.S."/>
        </authorList>
    </citation>
    <scope>NUCLEOTIDE SEQUENCE [LARGE SCALE GENOMIC DNA]</scope>
    <source>
        <strain evidence="1 2">S-16</strain>
    </source>
</reference>
<proteinExistence type="predicted"/>
<comment type="caution">
    <text evidence="1">The sequence shown here is derived from an EMBL/GenBank/DDBJ whole genome shotgun (WGS) entry which is preliminary data.</text>
</comment>
<name>A0A3N7IYC6_9BURK</name>
<dbReference type="EMBL" id="QUSW01000004">
    <property type="protein sequence ID" value="RQP23752.1"/>
    <property type="molecule type" value="Genomic_DNA"/>
</dbReference>
<dbReference type="PROSITE" id="PS51257">
    <property type="entry name" value="PROKAR_LIPOPROTEIN"/>
    <property type="match status" value="1"/>
</dbReference>
<evidence type="ECO:0000313" key="2">
    <source>
        <dbReference type="Proteomes" id="UP000267464"/>
    </source>
</evidence>
<organism evidence="1 2">
    <name type="scientific">Piscinibacter terrae</name>
    <dbReference type="NCBI Taxonomy" id="2496871"/>
    <lineage>
        <taxon>Bacteria</taxon>
        <taxon>Pseudomonadati</taxon>
        <taxon>Pseudomonadota</taxon>
        <taxon>Betaproteobacteria</taxon>
        <taxon>Burkholderiales</taxon>
        <taxon>Sphaerotilaceae</taxon>
        <taxon>Piscinibacter</taxon>
    </lineage>
</organism>
<protein>
    <submittedName>
        <fullName evidence="1">DUF3304 domain-containing protein</fullName>
    </submittedName>
</protein>
<accession>A0A3N7IYC6</accession>
<dbReference type="Proteomes" id="UP000267464">
    <property type="component" value="Unassembled WGS sequence"/>
</dbReference>
<evidence type="ECO:0000313" key="1">
    <source>
        <dbReference type="EMBL" id="RQP23752.1"/>
    </source>
</evidence>
<keyword evidence="2" id="KW-1185">Reference proteome</keyword>
<reference evidence="1 2" key="1">
    <citation type="submission" date="2018-08" db="EMBL/GenBank/DDBJ databases">
        <authorList>
            <person name="Khan S.A."/>
            <person name="Jeon C.O."/>
            <person name="Chun B.H."/>
            <person name="Jeong S.E."/>
        </authorList>
    </citation>
    <scope>NUCLEOTIDE SEQUENCE [LARGE SCALE GENOMIC DNA]</scope>
    <source>
        <strain evidence="1 2">S-16</strain>
    </source>
</reference>
<gene>
    <name evidence="1" type="ORF">DZC73_16645</name>
</gene>
<sequence>MRPRWLTLWAGLTLALSGCIHDKTDEQSLAPGDVAKWNDPNYAIVGIGTFNYTNDDLFDTFVLPVDKSDIKFAALASGNRATPRDEKEWWMHAPSSPDLAWDYRWTTPKAFKVWWLRVFDRETYSRSAGTYDKYTMKESAPGTAWCEAEIQVQHVPRRDKKEDLVIHFFSDGHIEGDIVPNEGVVPKVELRKRDEQAKLEGKACLKEVSNPYFGKPKPVGMY</sequence>
<dbReference type="AlphaFoldDB" id="A0A3N7IYC6"/>